<protein>
    <submittedName>
        <fullName evidence="2">Uncharacterized protein</fullName>
    </submittedName>
</protein>
<proteinExistence type="predicted"/>
<gene>
    <name evidence="2" type="ORF">PoB_000258700</name>
</gene>
<sequence length="117" mass="12961">MVTVSRTKGQQDGQSLPLLLVLCVALGQWWLTEDNHNSWTINTCLKEDGKERARVQRIRHACMCGYYVFVFSLQQSDLRFSGTPSGQGAGGGARTRDRRVLEDLRADSLANGPPTPP</sequence>
<feature type="signal peptide" evidence="1">
    <location>
        <begin position="1"/>
        <end position="27"/>
    </location>
</feature>
<evidence type="ECO:0000313" key="3">
    <source>
        <dbReference type="Proteomes" id="UP000735302"/>
    </source>
</evidence>
<organism evidence="2 3">
    <name type="scientific">Plakobranchus ocellatus</name>
    <dbReference type="NCBI Taxonomy" id="259542"/>
    <lineage>
        <taxon>Eukaryota</taxon>
        <taxon>Metazoa</taxon>
        <taxon>Spiralia</taxon>
        <taxon>Lophotrochozoa</taxon>
        <taxon>Mollusca</taxon>
        <taxon>Gastropoda</taxon>
        <taxon>Heterobranchia</taxon>
        <taxon>Euthyneura</taxon>
        <taxon>Panpulmonata</taxon>
        <taxon>Sacoglossa</taxon>
        <taxon>Placobranchoidea</taxon>
        <taxon>Plakobranchidae</taxon>
        <taxon>Plakobranchus</taxon>
    </lineage>
</organism>
<evidence type="ECO:0000256" key="1">
    <source>
        <dbReference type="SAM" id="SignalP"/>
    </source>
</evidence>
<dbReference type="Proteomes" id="UP000735302">
    <property type="component" value="Unassembled WGS sequence"/>
</dbReference>
<feature type="chain" id="PRO_5043584911" evidence="1">
    <location>
        <begin position="28"/>
        <end position="117"/>
    </location>
</feature>
<evidence type="ECO:0000313" key="2">
    <source>
        <dbReference type="EMBL" id="GFN76081.1"/>
    </source>
</evidence>
<comment type="caution">
    <text evidence="2">The sequence shown here is derived from an EMBL/GenBank/DDBJ whole genome shotgun (WGS) entry which is preliminary data.</text>
</comment>
<keyword evidence="1" id="KW-0732">Signal</keyword>
<name>A0AAV3XZZ0_9GAST</name>
<dbReference type="AlphaFoldDB" id="A0AAV3XZZ0"/>
<dbReference type="EMBL" id="BLXT01000348">
    <property type="protein sequence ID" value="GFN76081.1"/>
    <property type="molecule type" value="Genomic_DNA"/>
</dbReference>
<reference evidence="2 3" key="1">
    <citation type="journal article" date="2021" name="Elife">
        <title>Chloroplast acquisition without the gene transfer in kleptoplastic sea slugs, Plakobranchus ocellatus.</title>
        <authorList>
            <person name="Maeda T."/>
            <person name="Takahashi S."/>
            <person name="Yoshida T."/>
            <person name="Shimamura S."/>
            <person name="Takaki Y."/>
            <person name="Nagai Y."/>
            <person name="Toyoda A."/>
            <person name="Suzuki Y."/>
            <person name="Arimoto A."/>
            <person name="Ishii H."/>
            <person name="Satoh N."/>
            <person name="Nishiyama T."/>
            <person name="Hasebe M."/>
            <person name="Maruyama T."/>
            <person name="Minagawa J."/>
            <person name="Obokata J."/>
            <person name="Shigenobu S."/>
        </authorList>
    </citation>
    <scope>NUCLEOTIDE SEQUENCE [LARGE SCALE GENOMIC DNA]</scope>
</reference>
<keyword evidence="3" id="KW-1185">Reference proteome</keyword>
<accession>A0AAV3XZZ0</accession>